<accession>A0A517YT55</accession>
<name>A0A517YT55_9BACT</name>
<proteinExistence type="predicted"/>
<dbReference type="EMBL" id="CP036425">
    <property type="protein sequence ID" value="QDU33398.1"/>
    <property type="molecule type" value="Genomic_DNA"/>
</dbReference>
<dbReference type="Proteomes" id="UP000317369">
    <property type="component" value="Chromosome"/>
</dbReference>
<dbReference type="RefSeq" id="WP_145076402.1">
    <property type="nucleotide sequence ID" value="NZ_CP036425.1"/>
</dbReference>
<protein>
    <submittedName>
        <fullName evidence="1">Uncharacterized protein</fullName>
    </submittedName>
</protein>
<reference evidence="1 2" key="1">
    <citation type="submission" date="2019-02" db="EMBL/GenBank/DDBJ databases">
        <title>Deep-cultivation of Planctomycetes and their phenomic and genomic characterization uncovers novel biology.</title>
        <authorList>
            <person name="Wiegand S."/>
            <person name="Jogler M."/>
            <person name="Boedeker C."/>
            <person name="Pinto D."/>
            <person name="Vollmers J."/>
            <person name="Rivas-Marin E."/>
            <person name="Kohn T."/>
            <person name="Peeters S.H."/>
            <person name="Heuer A."/>
            <person name="Rast P."/>
            <person name="Oberbeckmann S."/>
            <person name="Bunk B."/>
            <person name="Jeske O."/>
            <person name="Meyerdierks A."/>
            <person name="Storesund J.E."/>
            <person name="Kallscheuer N."/>
            <person name="Luecker S."/>
            <person name="Lage O.M."/>
            <person name="Pohl T."/>
            <person name="Merkel B.J."/>
            <person name="Hornburger P."/>
            <person name="Mueller R.-W."/>
            <person name="Bruemmer F."/>
            <person name="Labrenz M."/>
            <person name="Spormann A.M."/>
            <person name="Op den Camp H."/>
            <person name="Overmann J."/>
            <person name="Amann R."/>
            <person name="Jetten M.S.M."/>
            <person name="Mascher T."/>
            <person name="Medema M.H."/>
            <person name="Devos D.P."/>
            <person name="Kaster A.-K."/>
            <person name="Ovreas L."/>
            <person name="Rohde M."/>
            <person name="Galperin M.Y."/>
            <person name="Jogler C."/>
        </authorList>
    </citation>
    <scope>NUCLEOTIDE SEQUENCE [LARGE SCALE GENOMIC DNA]</scope>
    <source>
        <strain evidence="1 2">KS4</strain>
    </source>
</reference>
<dbReference type="OrthoDB" id="212430at2"/>
<sequence length="334" mass="40062">MNQPIWVTGRVPNGYWSTRSNRAQYMKWLGKKLRVRSNKQWYKLSRKHFQDNYGGGLLATIYKDSPLAALQDYMPREKWIPWMFSRTPQAYWRNPKNRRAYMKWLGKELGYTKMSDWYALSQQDFRDHGGNGLLANYYRNSPVDAVREYMPTRNWNEWQFHATPQRFWQVKRNRARYMEWLGKQLKIRKPEDWYRVTRKDFYDHDGAVFLKNFRDSSPQEALRESLPKYQWKPWLFTRVPNGYWKSPKNRVAYVKWLGKMLGCTKNADWYVLTREDVKASGGGAMLSMYYNNSVLSMLKAAYPKAKWDTSRFNASLPSKSGKLWKKLIRGQRKG</sequence>
<organism evidence="1 2">
    <name type="scientific">Poriferisphaera corsica</name>
    <dbReference type="NCBI Taxonomy" id="2528020"/>
    <lineage>
        <taxon>Bacteria</taxon>
        <taxon>Pseudomonadati</taxon>
        <taxon>Planctomycetota</taxon>
        <taxon>Phycisphaerae</taxon>
        <taxon>Phycisphaerales</taxon>
        <taxon>Phycisphaeraceae</taxon>
        <taxon>Poriferisphaera</taxon>
    </lineage>
</organism>
<gene>
    <name evidence="1" type="ORF">KS4_14440</name>
</gene>
<evidence type="ECO:0000313" key="1">
    <source>
        <dbReference type="EMBL" id="QDU33398.1"/>
    </source>
</evidence>
<keyword evidence="2" id="KW-1185">Reference proteome</keyword>
<dbReference type="AlphaFoldDB" id="A0A517YT55"/>
<dbReference type="KEGG" id="pcor:KS4_14440"/>
<evidence type="ECO:0000313" key="2">
    <source>
        <dbReference type="Proteomes" id="UP000317369"/>
    </source>
</evidence>